<comment type="function">
    <text evidence="9">Acts as a component of the peripheral membrane COG complex that is involved in intra-Golgi protein trafficking. COG is located at the cis-Golgi, and regulates tethering of retrograde intra-Golgi vesicles and possibly a number of other membrane trafficking events.</text>
</comment>
<dbReference type="Pfam" id="PF20653">
    <property type="entry name" value="COG6_C"/>
    <property type="match status" value="1"/>
</dbReference>
<evidence type="ECO:0000256" key="5">
    <source>
        <dbReference type="ARBA" id="ARBA00022927"/>
    </source>
</evidence>
<proteinExistence type="inferred from homology"/>
<evidence type="ECO:0000256" key="6">
    <source>
        <dbReference type="ARBA" id="ARBA00023034"/>
    </source>
</evidence>
<evidence type="ECO:0000256" key="2">
    <source>
        <dbReference type="ARBA" id="ARBA00011023"/>
    </source>
</evidence>
<evidence type="ECO:0000256" key="3">
    <source>
        <dbReference type="ARBA" id="ARBA00020973"/>
    </source>
</evidence>
<dbReference type="GO" id="GO:0017119">
    <property type="term" value="C:Golgi transport complex"/>
    <property type="evidence" value="ECO:0007669"/>
    <property type="project" value="UniProtKB-UniRule"/>
</dbReference>
<evidence type="ECO:0000256" key="10">
    <source>
        <dbReference type="RuleBase" id="RU365075"/>
    </source>
</evidence>
<dbReference type="OrthoDB" id="272987at2759"/>
<dbReference type="SMART" id="SM01087">
    <property type="entry name" value="COG6"/>
    <property type="match status" value="1"/>
</dbReference>
<comment type="similarity">
    <text evidence="2 10">Belongs to the COG6 family.</text>
</comment>
<dbReference type="PANTHER" id="PTHR21506:SF0">
    <property type="entry name" value="CONSERVED OLIGOMERIC GOLGI COMPLEX SUBUNIT 6"/>
    <property type="match status" value="1"/>
</dbReference>
<dbReference type="EMBL" id="LT598447">
    <property type="protein sequence ID" value="SCV05411.1"/>
    <property type="molecule type" value="Genomic_DNA"/>
</dbReference>
<protein>
    <recommendedName>
        <fullName evidence="3 10">Conserved oligomeric Golgi complex subunit 6</fullName>
        <shortName evidence="10">COG complex subunit 6</shortName>
    </recommendedName>
    <alternativeName>
        <fullName evidence="8 10">Component of oligomeric Golgi complex 6</fullName>
    </alternativeName>
</protein>
<dbReference type="InterPro" id="IPR010490">
    <property type="entry name" value="COG6"/>
</dbReference>
<evidence type="ECO:0000256" key="7">
    <source>
        <dbReference type="ARBA" id="ARBA00023136"/>
    </source>
</evidence>
<feature type="domain" description="Conserved oligomeric complex COG6 N-terminal" evidence="11">
    <location>
        <begin position="174"/>
        <end position="275"/>
    </location>
</feature>
<name>A0A1G4KLF5_9SACH</name>
<keyword evidence="7 10" id="KW-0472">Membrane</keyword>
<evidence type="ECO:0000256" key="8">
    <source>
        <dbReference type="ARBA" id="ARBA00031348"/>
    </source>
</evidence>
<evidence type="ECO:0000259" key="12">
    <source>
        <dbReference type="Pfam" id="PF20653"/>
    </source>
</evidence>
<keyword evidence="14" id="KW-1185">Reference proteome</keyword>
<evidence type="ECO:0000313" key="14">
    <source>
        <dbReference type="Proteomes" id="UP000189911"/>
    </source>
</evidence>
<dbReference type="Proteomes" id="UP000189911">
    <property type="component" value="Chromosome H"/>
</dbReference>
<comment type="subcellular location">
    <subcellularLocation>
        <location evidence="1 10">Golgi apparatus membrane</location>
        <topology evidence="1 10">Peripheral membrane protein</topology>
    </subcellularLocation>
</comment>
<comment type="subunit">
    <text evidence="10">Component of the conserved oligomeric Golgi complex.</text>
</comment>
<sequence>MDFLDYQTYALDDTTTNDTQLPEPASRISFQSQPSFTEPDKTFQLPSLKSYNTTSEDNATLQERMQRYASLSLERLSLSSTSQYTNTELPTNSNGTLPRNDNLKQLLQSRETAANNADTLLSKKLSHVLDNYNRGAALPDVQLRNSFKVLEDNEECLNFKSQTLVRPDFVGSLARKSLRSDLENELLRSHLTIIEDIKPIVRRIKRLSEPIKSIQELGAGLLQKGDLKEDGSNLNMNKLHDLRQKVLQLQLQKQLLVIIRDKLTLTQVEEEVLVSAPMDVEFFAVVNKLMNIKEASSYLLSLQNPKAGQTLLNQTNLKIENANKRIYNYLVNFFYDLQSASRTFGERTFASDDRFLLTFQKSMVYLSNDLTLFNEVLKKIVKLRSQRILDEFLSQFDIDPSLKSRPIIMSAHDPLRYLGDVLAHVHSLIVDEADFMDSMFKFKSLDIQGTPKSVLQKNSEFLDGLGVNLLNETFKPSENSIRIRLEQIIRFEDNPVINLEICELLKLYQMMFIKYGIMPTSSLIQQLIVLKETSKNKILSGLIKLMETSEPEGKAGMELLPPYWLSSYMANLCDFFAKLEKSGNPDGPDKLLDSNFMDEAVSRLVNEKLVHYHQTRFPLAKKNKHEKVLLLVSEINCLDLILTRLSPFKNTVLESDDCKQVYNRINQQLDHSIKNLVALQTTLSLDKLGLGLYSNLFNMIFPVESVQDELDYDMYLPVSENPIMKKETIASNVHDKLNECLPELSSDIQDNLVFNVVSPKIAEQISQACLMEVSRFYTVFRQTLFHLYPDFVEDISTTLNFTESEFNTLVGLE</sequence>
<comment type="function">
    <text evidence="10">Acts as component of the peripheral membrane COG complex that is involved in intra-Golgi protein trafficking. COG is located at the cis-Golgi, and regulates tethering of retrograde intra-Golgi vesicles and possibly a number of other membrane trafficking events.</text>
</comment>
<dbReference type="InterPro" id="IPR048368">
    <property type="entry name" value="COG6_N"/>
</dbReference>
<dbReference type="GO" id="GO:0006891">
    <property type="term" value="P:intra-Golgi vesicle-mediated transport"/>
    <property type="evidence" value="ECO:0007669"/>
    <property type="project" value="UniProtKB-UniRule"/>
</dbReference>
<reference evidence="14" key="1">
    <citation type="submission" date="2016-03" db="EMBL/GenBank/DDBJ databases">
        <authorList>
            <person name="Devillers Hugo."/>
        </authorList>
    </citation>
    <scope>NUCLEOTIDE SEQUENCE [LARGE SCALE GENOMIC DNA]</scope>
</reference>
<feature type="domain" description="Conserved Oligomeric Golgi complex subunit 6 C-terminal" evidence="12">
    <location>
        <begin position="306"/>
        <end position="809"/>
    </location>
</feature>
<evidence type="ECO:0000256" key="4">
    <source>
        <dbReference type="ARBA" id="ARBA00022448"/>
    </source>
</evidence>
<evidence type="ECO:0000259" key="11">
    <source>
        <dbReference type="Pfam" id="PF06419"/>
    </source>
</evidence>
<gene>
    <name evidence="13" type="ORF">LANO_0H06898G</name>
</gene>
<dbReference type="Pfam" id="PF06419">
    <property type="entry name" value="COG6_N"/>
    <property type="match status" value="1"/>
</dbReference>
<dbReference type="AlphaFoldDB" id="A0A1G4KLF5"/>
<dbReference type="GO" id="GO:0015031">
    <property type="term" value="P:protein transport"/>
    <property type="evidence" value="ECO:0007669"/>
    <property type="project" value="UniProtKB-KW"/>
</dbReference>
<dbReference type="InterPro" id="IPR048369">
    <property type="entry name" value="COG6_C"/>
</dbReference>
<evidence type="ECO:0000313" key="13">
    <source>
        <dbReference type="EMBL" id="SCV05411.1"/>
    </source>
</evidence>
<keyword evidence="5 10" id="KW-0653">Protein transport</keyword>
<organism evidence="13 14">
    <name type="scientific">Lachancea nothofagi CBS 11611</name>
    <dbReference type="NCBI Taxonomy" id="1266666"/>
    <lineage>
        <taxon>Eukaryota</taxon>
        <taxon>Fungi</taxon>
        <taxon>Dikarya</taxon>
        <taxon>Ascomycota</taxon>
        <taxon>Saccharomycotina</taxon>
        <taxon>Saccharomycetes</taxon>
        <taxon>Saccharomycetales</taxon>
        <taxon>Saccharomycetaceae</taxon>
        <taxon>Lachancea</taxon>
    </lineage>
</organism>
<evidence type="ECO:0000256" key="9">
    <source>
        <dbReference type="ARBA" id="ARBA00043873"/>
    </source>
</evidence>
<keyword evidence="4 10" id="KW-0813">Transport</keyword>
<keyword evidence="6 10" id="KW-0333">Golgi apparatus</keyword>
<accession>A0A1G4KLF5</accession>
<evidence type="ECO:0000256" key="1">
    <source>
        <dbReference type="ARBA" id="ARBA00004395"/>
    </source>
</evidence>
<dbReference type="GO" id="GO:0000139">
    <property type="term" value="C:Golgi membrane"/>
    <property type="evidence" value="ECO:0007669"/>
    <property type="project" value="UniProtKB-SubCell"/>
</dbReference>
<dbReference type="PANTHER" id="PTHR21506">
    <property type="entry name" value="COMPONENT OF OLIGOMERIC GOLGI COMPLEX 6"/>
    <property type="match status" value="1"/>
</dbReference>